<keyword evidence="3" id="KW-0498">Mitosis</keyword>
<dbReference type="CDD" id="cd00051">
    <property type="entry name" value="EFh"/>
    <property type="match status" value="1"/>
</dbReference>
<name>A0A7R9V3B1_9CHLO</name>
<comment type="function">
    <text evidence="6">This calcium-binding protein is found in the basal body complexes (the functional homolog of the centrosome in animal cell). In mitotic cells it is specifically associated with the poles of the mitotic spindles at the sites of the duplicated basal body complexes.</text>
</comment>
<dbReference type="GO" id="GO:0005509">
    <property type="term" value="F:calcium ion binding"/>
    <property type="evidence" value="ECO:0007669"/>
    <property type="project" value="InterPro"/>
</dbReference>
<keyword evidence="5" id="KW-0131">Cell cycle</keyword>
<evidence type="ECO:0000256" key="3">
    <source>
        <dbReference type="ARBA" id="ARBA00022776"/>
    </source>
</evidence>
<dbReference type="PANTHER" id="PTHR23048:SF59">
    <property type="entry name" value="EF-HAND SUPERFAMILY PROTEIN"/>
    <property type="match status" value="1"/>
</dbReference>
<dbReference type="InterPro" id="IPR002048">
    <property type="entry name" value="EF_hand_dom"/>
</dbReference>
<evidence type="ECO:0000256" key="7">
    <source>
        <dbReference type="ARBA" id="ARBA00039772"/>
    </source>
</evidence>
<keyword evidence="4" id="KW-0106">Calcium</keyword>
<dbReference type="Gene3D" id="1.10.238.10">
    <property type="entry name" value="EF-hand"/>
    <property type="match status" value="2"/>
</dbReference>
<evidence type="ECO:0000259" key="9">
    <source>
        <dbReference type="PROSITE" id="PS50222"/>
    </source>
</evidence>
<feature type="domain" description="EF-hand" evidence="9">
    <location>
        <begin position="60"/>
        <end position="95"/>
    </location>
</feature>
<dbReference type="SMART" id="SM00054">
    <property type="entry name" value="EFh"/>
    <property type="match status" value="4"/>
</dbReference>
<dbReference type="InterPro" id="IPR050230">
    <property type="entry name" value="CALM/Myosin/TropC-like"/>
</dbReference>
<evidence type="ECO:0000313" key="10">
    <source>
        <dbReference type="EMBL" id="CAD8281696.1"/>
    </source>
</evidence>
<dbReference type="GO" id="GO:0051301">
    <property type="term" value="P:cell division"/>
    <property type="evidence" value="ECO:0007669"/>
    <property type="project" value="UniProtKB-KW"/>
</dbReference>
<evidence type="ECO:0000256" key="2">
    <source>
        <dbReference type="ARBA" id="ARBA00022737"/>
    </source>
</evidence>
<feature type="domain" description="EF-hand" evidence="9">
    <location>
        <begin position="24"/>
        <end position="59"/>
    </location>
</feature>
<dbReference type="InterPro" id="IPR011992">
    <property type="entry name" value="EF-hand-dom_pair"/>
</dbReference>
<proteinExistence type="predicted"/>
<evidence type="ECO:0000256" key="5">
    <source>
        <dbReference type="ARBA" id="ARBA00023306"/>
    </source>
</evidence>
<dbReference type="SUPFAM" id="SSF47473">
    <property type="entry name" value="EF-hand"/>
    <property type="match status" value="1"/>
</dbReference>
<accession>A0A7R9V3B1</accession>
<sequence length="167" mass="18740">MYKRAIAAARKDRLQPTCQGTTPQQLGELKEAFELFDADGGGTIDMTELRVAMKALGFEQTKEEVRKTVWEIDSDGSGTISFEEFVSLVTKQSQGKDKKQELKEAYKLFDQEPKGHISLVDLQRAADELGENVDNEQLQSMLEVADHDGDGLVSLADFYNTFRMLPM</sequence>
<dbReference type="Pfam" id="PF13499">
    <property type="entry name" value="EF-hand_7"/>
    <property type="match status" value="2"/>
</dbReference>
<dbReference type="FunFam" id="1.10.238.10:FF:000001">
    <property type="entry name" value="Calmodulin 1"/>
    <property type="match status" value="1"/>
</dbReference>
<organism evidence="10">
    <name type="scientific">Chlamydomonas euryale</name>
    <dbReference type="NCBI Taxonomy" id="1486919"/>
    <lineage>
        <taxon>Eukaryota</taxon>
        <taxon>Viridiplantae</taxon>
        <taxon>Chlorophyta</taxon>
        <taxon>core chlorophytes</taxon>
        <taxon>Chlorophyceae</taxon>
        <taxon>CS clade</taxon>
        <taxon>Chlamydomonadales</taxon>
        <taxon>Chlamydomonadaceae</taxon>
        <taxon>Chlamydomonas</taxon>
    </lineage>
</organism>
<evidence type="ECO:0000256" key="6">
    <source>
        <dbReference type="ARBA" id="ARBA00037153"/>
    </source>
</evidence>
<protein>
    <recommendedName>
        <fullName evidence="7">Caltractin</fullName>
    </recommendedName>
    <alternativeName>
        <fullName evidence="8">Centrin</fullName>
    </alternativeName>
</protein>
<gene>
    <name evidence="10" type="ORF">CEUR00632_LOCUS1731</name>
</gene>
<keyword evidence="2" id="KW-0677">Repeat</keyword>
<dbReference type="PROSITE" id="PS50222">
    <property type="entry name" value="EF_HAND_2"/>
    <property type="match status" value="3"/>
</dbReference>
<dbReference type="PROSITE" id="PS00018">
    <property type="entry name" value="EF_HAND_1"/>
    <property type="match status" value="3"/>
</dbReference>
<dbReference type="InterPro" id="IPR018247">
    <property type="entry name" value="EF_Hand_1_Ca_BS"/>
</dbReference>
<dbReference type="PANTHER" id="PTHR23048">
    <property type="entry name" value="MYOSIN LIGHT CHAIN 1, 3"/>
    <property type="match status" value="1"/>
</dbReference>
<reference evidence="10" key="1">
    <citation type="submission" date="2021-01" db="EMBL/GenBank/DDBJ databases">
        <authorList>
            <person name="Corre E."/>
            <person name="Pelletier E."/>
            <person name="Niang G."/>
            <person name="Scheremetjew M."/>
            <person name="Finn R."/>
            <person name="Kale V."/>
            <person name="Holt S."/>
            <person name="Cochrane G."/>
            <person name="Meng A."/>
            <person name="Brown T."/>
            <person name="Cohen L."/>
        </authorList>
    </citation>
    <scope>NUCLEOTIDE SEQUENCE</scope>
    <source>
        <strain evidence="10">CCMP219</strain>
    </source>
</reference>
<dbReference type="AlphaFoldDB" id="A0A7R9V3B1"/>
<keyword evidence="1" id="KW-0132">Cell division</keyword>
<evidence type="ECO:0000256" key="1">
    <source>
        <dbReference type="ARBA" id="ARBA00022618"/>
    </source>
</evidence>
<feature type="domain" description="EF-hand" evidence="9">
    <location>
        <begin position="97"/>
        <end position="132"/>
    </location>
</feature>
<evidence type="ECO:0000256" key="8">
    <source>
        <dbReference type="ARBA" id="ARBA00041736"/>
    </source>
</evidence>
<evidence type="ECO:0000256" key="4">
    <source>
        <dbReference type="ARBA" id="ARBA00022837"/>
    </source>
</evidence>
<dbReference type="EMBL" id="HBEC01003755">
    <property type="protein sequence ID" value="CAD8281696.1"/>
    <property type="molecule type" value="Transcribed_RNA"/>
</dbReference>
<dbReference type="GO" id="GO:0016460">
    <property type="term" value="C:myosin II complex"/>
    <property type="evidence" value="ECO:0007669"/>
    <property type="project" value="TreeGrafter"/>
</dbReference>